<keyword evidence="1" id="KW-0732">Signal</keyword>
<evidence type="ECO:0000313" key="3">
    <source>
        <dbReference type="Proteomes" id="UP000242818"/>
    </source>
</evidence>
<evidence type="ECO:0000313" key="2">
    <source>
        <dbReference type="EMBL" id="SCB77901.1"/>
    </source>
</evidence>
<name>A0A1C3Z688_9BACT</name>
<dbReference type="InterPro" id="IPR025535">
    <property type="entry name" value="DUF4421"/>
</dbReference>
<feature type="signal peptide" evidence="1">
    <location>
        <begin position="1"/>
        <end position="22"/>
    </location>
</feature>
<dbReference type="Pfam" id="PF14391">
    <property type="entry name" value="DUF4421"/>
    <property type="match status" value="1"/>
</dbReference>
<dbReference type="STRING" id="1335309.GA0116948_101258"/>
<dbReference type="Proteomes" id="UP000242818">
    <property type="component" value="Unassembled WGS sequence"/>
</dbReference>
<organism evidence="2 3">
    <name type="scientific">Chitinophaga costaii</name>
    <dbReference type="NCBI Taxonomy" id="1335309"/>
    <lineage>
        <taxon>Bacteria</taxon>
        <taxon>Pseudomonadati</taxon>
        <taxon>Bacteroidota</taxon>
        <taxon>Chitinophagia</taxon>
        <taxon>Chitinophagales</taxon>
        <taxon>Chitinophagaceae</taxon>
        <taxon>Chitinophaga</taxon>
    </lineage>
</organism>
<proteinExistence type="predicted"/>
<sequence>MYTTKLLCMMGMLCACSSLAVAQEKSSWLSTVNDTAYVEDLSRQLTVRLFESHKYGYFSVFDKDSHKRLTYLSHTPYNFGIGANYRSIGINLGFNFPFINNGSKEKYGKPKYLDLQTHVYLRKWLVDAYLQFYRGYYLTDPEGTLNNYKEDGLHARRPDLKSTSGGLNVTYVFNDERFSYRANTIQVDYQKKSAGSFLVGASGMYVNMRGDSAIVPANTKDDFMNGLQYDRANTFQLTVSAGYGYTVVIAKHFFITGVVTLGAGANTNSTRMMADNNREHGYGFAWNNMLRLGVGYNSTRYFAGLHWENFDTHNGISSTNAYEGYGTGNLRVSLARRFNVKRLNGRSHKE</sequence>
<dbReference type="PROSITE" id="PS51257">
    <property type="entry name" value="PROKAR_LIPOPROTEIN"/>
    <property type="match status" value="1"/>
</dbReference>
<accession>A0A1C3Z688</accession>
<dbReference type="AlphaFoldDB" id="A0A1C3Z688"/>
<dbReference type="RefSeq" id="WP_089708207.1">
    <property type="nucleotide sequence ID" value="NZ_FMAR01000001.1"/>
</dbReference>
<dbReference type="OrthoDB" id="669053at2"/>
<protein>
    <recommendedName>
        <fullName evidence="4">DUF4421 domain-containing protein</fullName>
    </recommendedName>
</protein>
<evidence type="ECO:0008006" key="4">
    <source>
        <dbReference type="Google" id="ProtNLM"/>
    </source>
</evidence>
<reference evidence="2 3" key="1">
    <citation type="submission" date="2016-08" db="EMBL/GenBank/DDBJ databases">
        <authorList>
            <person name="Seilhamer J.J."/>
        </authorList>
    </citation>
    <scope>NUCLEOTIDE SEQUENCE [LARGE SCALE GENOMIC DNA]</scope>
    <source>
        <strain evidence="2 3">A37T2</strain>
    </source>
</reference>
<evidence type="ECO:0000256" key="1">
    <source>
        <dbReference type="SAM" id="SignalP"/>
    </source>
</evidence>
<feature type="chain" id="PRO_5008687884" description="DUF4421 domain-containing protein" evidence="1">
    <location>
        <begin position="23"/>
        <end position="350"/>
    </location>
</feature>
<gene>
    <name evidence="2" type="ORF">GA0116948_101258</name>
</gene>
<dbReference type="EMBL" id="FMAR01000001">
    <property type="protein sequence ID" value="SCB77901.1"/>
    <property type="molecule type" value="Genomic_DNA"/>
</dbReference>
<keyword evidence="3" id="KW-1185">Reference proteome</keyword>